<keyword evidence="2" id="KW-1185">Reference proteome</keyword>
<sequence>MYTNSDHFTSLHSHLTYVTGRLIGPAVVQIRLYNIKGQFVKLADYEDLLQILKRAYGNQNKRAEAWKLLINLK</sequence>
<dbReference type="EMBL" id="JAPEIS010000011">
    <property type="protein sequence ID" value="KAJ8061504.1"/>
    <property type="molecule type" value="Genomic_DNA"/>
</dbReference>
<gene>
    <name evidence="1" type="ORF">OCU04_009319</name>
</gene>
<reference evidence="1" key="1">
    <citation type="submission" date="2022-11" db="EMBL/GenBank/DDBJ databases">
        <title>Genome Resource of Sclerotinia nivalis Strain SnTB1, a Plant Pathogen Isolated from American Ginseng.</title>
        <authorList>
            <person name="Fan S."/>
        </authorList>
    </citation>
    <scope>NUCLEOTIDE SEQUENCE</scope>
    <source>
        <strain evidence="1">SnTB1</strain>
    </source>
</reference>
<evidence type="ECO:0000313" key="1">
    <source>
        <dbReference type="EMBL" id="KAJ8061504.1"/>
    </source>
</evidence>
<dbReference type="AlphaFoldDB" id="A0A9X0DG02"/>
<protein>
    <submittedName>
        <fullName evidence="1">Uncharacterized protein</fullName>
    </submittedName>
</protein>
<proteinExistence type="predicted"/>
<evidence type="ECO:0000313" key="2">
    <source>
        <dbReference type="Proteomes" id="UP001152300"/>
    </source>
</evidence>
<comment type="caution">
    <text evidence="1">The sequence shown here is derived from an EMBL/GenBank/DDBJ whole genome shotgun (WGS) entry which is preliminary data.</text>
</comment>
<accession>A0A9X0DG02</accession>
<dbReference type="Proteomes" id="UP001152300">
    <property type="component" value="Unassembled WGS sequence"/>
</dbReference>
<name>A0A9X0DG02_9HELO</name>
<organism evidence="1 2">
    <name type="scientific">Sclerotinia nivalis</name>
    <dbReference type="NCBI Taxonomy" id="352851"/>
    <lineage>
        <taxon>Eukaryota</taxon>
        <taxon>Fungi</taxon>
        <taxon>Dikarya</taxon>
        <taxon>Ascomycota</taxon>
        <taxon>Pezizomycotina</taxon>
        <taxon>Leotiomycetes</taxon>
        <taxon>Helotiales</taxon>
        <taxon>Sclerotiniaceae</taxon>
        <taxon>Sclerotinia</taxon>
    </lineage>
</organism>